<comment type="caution">
    <text evidence="2">The sequence shown here is derived from an EMBL/GenBank/DDBJ whole genome shotgun (WGS) entry which is preliminary data.</text>
</comment>
<dbReference type="PANTHER" id="PTHR33121:SF23">
    <property type="entry name" value="CYCLIC DI-GMP PHOSPHODIESTERASE PDEB"/>
    <property type="match status" value="1"/>
</dbReference>
<dbReference type="RefSeq" id="WP_110795462.1">
    <property type="nucleotide sequence ID" value="NZ_KZ826483.1"/>
</dbReference>
<gene>
    <name evidence="2" type="ORF">DI396_06880</name>
</gene>
<dbReference type="Proteomes" id="UP000248012">
    <property type="component" value="Unassembled WGS sequence"/>
</dbReference>
<protein>
    <submittedName>
        <fullName evidence="2">EAL domain-containing protein</fullName>
    </submittedName>
</protein>
<accession>A0A2V4N1J0</accession>
<evidence type="ECO:0000313" key="2">
    <source>
        <dbReference type="EMBL" id="PYC47812.1"/>
    </source>
</evidence>
<dbReference type="Pfam" id="PF00563">
    <property type="entry name" value="EAL"/>
    <property type="match status" value="1"/>
</dbReference>
<dbReference type="PROSITE" id="PS50883">
    <property type="entry name" value="EAL"/>
    <property type="match status" value="1"/>
</dbReference>
<dbReference type="OrthoDB" id="23692at2"/>
<dbReference type="CDD" id="cd01948">
    <property type="entry name" value="EAL"/>
    <property type="match status" value="1"/>
</dbReference>
<dbReference type="InterPro" id="IPR001633">
    <property type="entry name" value="EAL_dom"/>
</dbReference>
<dbReference type="GO" id="GO:0071111">
    <property type="term" value="F:cyclic-guanylate-specific phosphodiesterase activity"/>
    <property type="evidence" value="ECO:0007669"/>
    <property type="project" value="InterPro"/>
</dbReference>
<dbReference type="InterPro" id="IPR050706">
    <property type="entry name" value="Cyclic-di-GMP_PDE-like"/>
</dbReference>
<sequence length="299" mass="33443">MKKPTIFSGAGANTPQADARRANIKRIRANIPQGHHNPLDYAVTSRDRSTLQMVQEAVEHNQVMLAYQPVVQSLQQDRPAFYEGLIRVLDETGRVIPAADFIDSIETTETGRLIDCLALEKGLRTLHEQPQIRLSINMSARSIGYQKWTRTLKRGLDRDPTIGERLILEITESSAMLVPELVVGFMSNLQNRGISFALDDFGAGFTSFRYLKDFYFDILKVDGQFIRGISEDADNQVITRALLSIAQQFDMFTVAECVERAPDAAYLTSLGVDCLQGYFFGAPTTNPSWLQPMAMRSSA</sequence>
<name>A0A2V4N1J0_9RHOB</name>
<dbReference type="PANTHER" id="PTHR33121">
    <property type="entry name" value="CYCLIC DI-GMP PHOSPHODIESTERASE PDEF"/>
    <property type="match status" value="1"/>
</dbReference>
<dbReference type="AlphaFoldDB" id="A0A2V4N1J0"/>
<evidence type="ECO:0000259" key="1">
    <source>
        <dbReference type="PROSITE" id="PS50883"/>
    </source>
</evidence>
<organism evidence="2 3">
    <name type="scientific">Litorivita pollutaquae</name>
    <dbReference type="NCBI Taxonomy" id="2200892"/>
    <lineage>
        <taxon>Bacteria</taxon>
        <taxon>Pseudomonadati</taxon>
        <taxon>Pseudomonadota</taxon>
        <taxon>Alphaproteobacteria</taxon>
        <taxon>Rhodobacterales</taxon>
        <taxon>Paracoccaceae</taxon>
        <taxon>Litorivita</taxon>
    </lineage>
</organism>
<reference evidence="2 3" key="1">
    <citation type="submission" date="2018-05" db="EMBL/GenBank/DDBJ databases">
        <title>Oceanovita maritima gen. nov., sp. nov., a marine bacterium in the family Rhodobacteraceae isolated from surface seawater of Lundu port Xiamen, China.</title>
        <authorList>
            <person name="Hetharua B.H."/>
            <person name="Min D."/>
            <person name="Liao H."/>
            <person name="Tian Y."/>
        </authorList>
    </citation>
    <scope>NUCLEOTIDE SEQUENCE [LARGE SCALE GENOMIC DNA]</scope>
    <source>
        <strain evidence="2 3">FSX-11</strain>
    </source>
</reference>
<feature type="domain" description="EAL" evidence="1">
    <location>
        <begin position="47"/>
        <end position="297"/>
    </location>
</feature>
<dbReference type="EMBL" id="QFVT01000004">
    <property type="protein sequence ID" value="PYC47812.1"/>
    <property type="molecule type" value="Genomic_DNA"/>
</dbReference>
<proteinExistence type="predicted"/>
<dbReference type="SMART" id="SM00052">
    <property type="entry name" value="EAL"/>
    <property type="match status" value="1"/>
</dbReference>
<evidence type="ECO:0000313" key="3">
    <source>
        <dbReference type="Proteomes" id="UP000248012"/>
    </source>
</evidence>
<dbReference type="InterPro" id="IPR035919">
    <property type="entry name" value="EAL_sf"/>
</dbReference>
<keyword evidence="3" id="KW-1185">Reference proteome</keyword>
<dbReference type="Gene3D" id="3.20.20.450">
    <property type="entry name" value="EAL domain"/>
    <property type="match status" value="1"/>
</dbReference>
<dbReference type="SUPFAM" id="SSF141868">
    <property type="entry name" value="EAL domain-like"/>
    <property type="match status" value="1"/>
</dbReference>